<keyword evidence="2" id="KW-1185">Reference proteome</keyword>
<dbReference type="EMBL" id="CM042011">
    <property type="protein sequence ID" value="KAI3764512.1"/>
    <property type="molecule type" value="Genomic_DNA"/>
</dbReference>
<gene>
    <name evidence="1" type="ORF">L2E82_14521</name>
</gene>
<protein>
    <submittedName>
        <fullName evidence="1">Uncharacterized protein</fullName>
    </submittedName>
</protein>
<comment type="caution">
    <text evidence="1">The sequence shown here is derived from an EMBL/GenBank/DDBJ whole genome shotgun (WGS) entry which is preliminary data.</text>
</comment>
<dbReference type="Proteomes" id="UP001055811">
    <property type="component" value="Linkage Group LG03"/>
</dbReference>
<proteinExistence type="predicted"/>
<organism evidence="1 2">
    <name type="scientific">Cichorium intybus</name>
    <name type="common">Chicory</name>
    <dbReference type="NCBI Taxonomy" id="13427"/>
    <lineage>
        <taxon>Eukaryota</taxon>
        <taxon>Viridiplantae</taxon>
        <taxon>Streptophyta</taxon>
        <taxon>Embryophyta</taxon>
        <taxon>Tracheophyta</taxon>
        <taxon>Spermatophyta</taxon>
        <taxon>Magnoliopsida</taxon>
        <taxon>eudicotyledons</taxon>
        <taxon>Gunneridae</taxon>
        <taxon>Pentapetalae</taxon>
        <taxon>asterids</taxon>
        <taxon>campanulids</taxon>
        <taxon>Asterales</taxon>
        <taxon>Asteraceae</taxon>
        <taxon>Cichorioideae</taxon>
        <taxon>Cichorieae</taxon>
        <taxon>Cichoriinae</taxon>
        <taxon>Cichorium</taxon>
    </lineage>
</organism>
<accession>A0ACB9F0A1</accession>
<reference evidence="2" key="1">
    <citation type="journal article" date="2022" name="Mol. Ecol. Resour.">
        <title>The genomes of chicory, endive, great burdock and yacon provide insights into Asteraceae palaeo-polyploidization history and plant inulin production.</title>
        <authorList>
            <person name="Fan W."/>
            <person name="Wang S."/>
            <person name="Wang H."/>
            <person name="Wang A."/>
            <person name="Jiang F."/>
            <person name="Liu H."/>
            <person name="Zhao H."/>
            <person name="Xu D."/>
            <person name="Zhang Y."/>
        </authorList>
    </citation>
    <scope>NUCLEOTIDE SEQUENCE [LARGE SCALE GENOMIC DNA]</scope>
    <source>
        <strain evidence="2">cv. Punajuju</strain>
    </source>
</reference>
<sequence length="209" mass="22971">MEAGLTESDLQTCVFSYRQIKAATDNFADSNKLGEGGFGSVYKGTLLDGTIVAVKQLSSKSKQGNREFVNEIGMIAALQHPNIAVDLKQKGSLIDLVDPRLGSEFNKKEAVRMIEIALLCTNESPALRPIMSEVVNILEGHNKIEELNLNKITSEDEASFQTFGAKFERTQSHDFDQTSISINPASSSSNDFDLYPDSQISQTCRLMLT</sequence>
<evidence type="ECO:0000313" key="2">
    <source>
        <dbReference type="Proteomes" id="UP001055811"/>
    </source>
</evidence>
<reference evidence="1 2" key="2">
    <citation type="journal article" date="2022" name="Mol. Ecol. Resour.">
        <title>The genomes of chicory, endive, great burdock and yacon provide insights into Asteraceae paleo-polyploidization history and plant inulin production.</title>
        <authorList>
            <person name="Fan W."/>
            <person name="Wang S."/>
            <person name="Wang H."/>
            <person name="Wang A."/>
            <person name="Jiang F."/>
            <person name="Liu H."/>
            <person name="Zhao H."/>
            <person name="Xu D."/>
            <person name="Zhang Y."/>
        </authorList>
    </citation>
    <scope>NUCLEOTIDE SEQUENCE [LARGE SCALE GENOMIC DNA]</scope>
    <source>
        <strain evidence="2">cv. Punajuju</strain>
        <tissue evidence="1">Leaves</tissue>
    </source>
</reference>
<name>A0ACB9F0A1_CICIN</name>
<evidence type="ECO:0000313" key="1">
    <source>
        <dbReference type="EMBL" id="KAI3764512.1"/>
    </source>
</evidence>